<dbReference type="PROSITE" id="PS51892">
    <property type="entry name" value="SUBTILASE"/>
    <property type="match status" value="1"/>
</dbReference>
<feature type="active site" description="Charge relay system" evidence="5">
    <location>
        <position position="376"/>
    </location>
</feature>
<dbReference type="PANTHER" id="PTHR43806:SF11">
    <property type="entry name" value="CEREVISIN-RELATED"/>
    <property type="match status" value="1"/>
</dbReference>
<dbReference type="PANTHER" id="PTHR43806">
    <property type="entry name" value="PEPTIDASE S8"/>
    <property type="match status" value="1"/>
</dbReference>
<feature type="domain" description="Fervidolysin second beta-sandwich" evidence="8">
    <location>
        <begin position="577"/>
        <end position="649"/>
    </location>
</feature>
<dbReference type="Gene3D" id="2.60.40.1800">
    <property type="match status" value="1"/>
</dbReference>
<accession>A0A1M4Y6N0</accession>
<evidence type="ECO:0000259" key="9">
    <source>
        <dbReference type="Pfam" id="PF24025"/>
    </source>
</evidence>
<reference evidence="10" key="1">
    <citation type="submission" date="2016-11" db="EMBL/GenBank/DDBJ databases">
        <authorList>
            <person name="Varghese N."/>
            <person name="Submissions S."/>
        </authorList>
    </citation>
    <scope>NUCLEOTIDE SEQUENCE [LARGE SCALE GENOMIC DNA]</scope>
    <source>
        <strain evidence="10">DSM 16785</strain>
    </source>
</reference>
<comment type="caution">
    <text evidence="10">The sequence shown here is derived from an EMBL/GenBank/DDBJ whole genome shotgun (WGS) entry which is preliminary data.</text>
</comment>
<dbReference type="InterPro" id="IPR050131">
    <property type="entry name" value="Peptidase_S8_subtilisin-like"/>
</dbReference>
<keyword evidence="3 5" id="KW-0378">Hydrolase</keyword>
<proteinExistence type="inferred from homology"/>
<feature type="domain" description="Fervidolysin-like N-terminal prodomain" evidence="7">
    <location>
        <begin position="39"/>
        <end position="112"/>
    </location>
</feature>
<dbReference type="PROSITE" id="PS00138">
    <property type="entry name" value="SUBTILASE_SER"/>
    <property type="match status" value="1"/>
</dbReference>
<dbReference type="InterPro" id="IPR015500">
    <property type="entry name" value="Peptidase_S8_subtilisin-rel"/>
</dbReference>
<evidence type="ECO:0000313" key="10">
    <source>
        <dbReference type="EMBL" id="SHF01457.1"/>
    </source>
</evidence>
<dbReference type="Gene3D" id="3.40.50.200">
    <property type="entry name" value="Peptidase S8/S53 domain"/>
    <property type="match status" value="1"/>
</dbReference>
<gene>
    <name evidence="10" type="ORF">SAMN02745164_01610</name>
</gene>
<sequence>MKNLKYILIGLLSILFIFASCQTTLLNPNENDKDNNVVFSEFNNAEIFEGRILVGYKNKDSIEEIKKALNGVVYIEIPEIKVVGIKFNGTLKEAYDKLKSLKLDGIKYVEPSFKRDLIDPKPEIIDDTITKNIDGVSEDSLWGMNKINAIDAWTVATGTNVIVAVIDTPIDAQHPDLAGQFVTGYDPVSGNLIMPDEDYDAVLGGPGDKGDDHGTHVAGTIAAKKDGNGVVGLAYGAKIMSIPIFQPEYIGDAYVADGIIWAVDNGAQVLSNSWGGGGYSKTLKLAIDYALFHNAVFVAAAGNDHTDQHWHYPSSYPGVIAVAASNARDEVTDFSNRSDTISVAAPGEKVLSTIPRHSAQIYGVYSEPYDYWAGTSMATPHVSALAALLKQLHPNATPYQIKKMMENTADDIDITGWDHAAGYGRINAAAAVNETLPSTSGANYDFYVMSGDGAPLSNVFISLVRKSNSGSNYYVTTDDGWVGLYSVDPGEYTLILSGPDYMQFDSLNYRSEEATVLTKDITLSDESTEIYLVLKSTFKLDIALDSTITGGAALLVTDFYSDIVLEQDISEEATEFSADLSDLSGQFKLIIYRDVTKSASEITFSGIATINGNPVPVIGIIPENESKGFIEDARFVNYAPAGYIPWTIF</sequence>
<dbReference type="PROSITE" id="PS00137">
    <property type="entry name" value="SUBTILASE_HIS"/>
    <property type="match status" value="1"/>
</dbReference>
<dbReference type="InterPro" id="IPR036852">
    <property type="entry name" value="Peptidase_S8/S53_dom_sf"/>
</dbReference>
<organism evidence="10 11">
    <name type="scientific">Marinitoga hydrogenitolerans (strain DSM 16785 / JCM 12826 / AT1271)</name>
    <dbReference type="NCBI Taxonomy" id="1122195"/>
    <lineage>
        <taxon>Bacteria</taxon>
        <taxon>Thermotogati</taxon>
        <taxon>Thermotogota</taxon>
        <taxon>Thermotogae</taxon>
        <taxon>Petrotogales</taxon>
        <taxon>Petrotogaceae</taxon>
        <taxon>Marinitoga</taxon>
    </lineage>
</organism>
<dbReference type="PRINTS" id="PR00723">
    <property type="entry name" value="SUBTILISIN"/>
</dbReference>
<comment type="similarity">
    <text evidence="1 5">Belongs to the peptidase S8 family.</text>
</comment>
<protein>
    <submittedName>
        <fullName evidence="10">Serine protease, subtilisin family</fullName>
    </submittedName>
</protein>
<dbReference type="Pfam" id="PF00082">
    <property type="entry name" value="Peptidase_S8"/>
    <property type="match status" value="1"/>
</dbReference>
<dbReference type="SUPFAM" id="SSF52743">
    <property type="entry name" value="Subtilisin-like"/>
    <property type="match status" value="1"/>
</dbReference>
<dbReference type="InterPro" id="IPR054399">
    <property type="entry name" value="Fervidolysin-like_N_prodom"/>
</dbReference>
<evidence type="ECO:0000313" key="11">
    <source>
        <dbReference type="Proteomes" id="UP000184334"/>
    </source>
</evidence>
<evidence type="ECO:0000256" key="5">
    <source>
        <dbReference type="PROSITE-ProRule" id="PRU01240"/>
    </source>
</evidence>
<name>A0A1M4Y6N0_MARH1</name>
<dbReference type="InterPro" id="IPR022398">
    <property type="entry name" value="Peptidase_S8_His-AS"/>
</dbReference>
<dbReference type="InterPro" id="IPR037045">
    <property type="entry name" value="S8pro/Inhibitor_I9_sf"/>
</dbReference>
<dbReference type="PROSITE" id="PS51257">
    <property type="entry name" value="PROKAR_LIPOPROTEIN"/>
    <property type="match status" value="1"/>
</dbReference>
<evidence type="ECO:0000259" key="7">
    <source>
        <dbReference type="Pfam" id="PF22148"/>
    </source>
</evidence>
<dbReference type="Proteomes" id="UP000184334">
    <property type="component" value="Unassembled WGS sequence"/>
</dbReference>
<evidence type="ECO:0000259" key="8">
    <source>
        <dbReference type="Pfam" id="PF22349"/>
    </source>
</evidence>
<dbReference type="OrthoDB" id="9798386at2"/>
<dbReference type="GO" id="GO:0006508">
    <property type="term" value="P:proteolysis"/>
    <property type="evidence" value="ECO:0007669"/>
    <property type="project" value="UniProtKB-KW"/>
</dbReference>
<dbReference type="InterPro" id="IPR013783">
    <property type="entry name" value="Ig-like_fold"/>
</dbReference>
<evidence type="ECO:0000256" key="3">
    <source>
        <dbReference type="ARBA" id="ARBA00022801"/>
    </source>
</evidence>
<feature type="domain" description="Peptidase S8/S53" evidence="6">
    <location>
        <begin position="158"/>
        <end position="424"/>
    </location>
</feature>
<keyword evidence="11" id="KW-1185">Reference proteome</keyword>
<dbReference type="InterPro" id="IPR054400">
    <property type="entry name" value="Fervidolysin_SD2"/>
</dbReference>
<evidence type="ECO:0000256" key="1">
    <source>
        <dbReference type="ARBA" id="ARBA00011073"/>
    </source>
</evidence>
<keyword evidence="4 5" id="KW-0720">Serine protease</keyword>
<dbReference type="GO" id="GO:0004252">
    <property type="term" value="F:serine-type endopeptidase activity"/>
    <property type="evidence" value="ECO:0007669"/>
    <property type="project" value="UniProtKB-UniRule"/>
</dbReference>
<evidence type="ECO:0000256" key="4">
    <source>
        <dbReference type="ARBA" id="ARBA00022825"/>
    </source>
</evidence>
<dbReference type="AlphaFoldDB" id="A0A1M4Y6N0"/>
<dbReference type="InterPro" id="IPR056489">
    <property type="entry name" value="Ig_Fls_DR_A0283-like"/>
</dbReference>
<feature type="active site" description="Charge relay system" evidence="5">
    <location>
        <position position="213"/>
    </location>
</feature>
<dbReference type="RefSeq" id="WP_072865248.1">
    <property type="nucleotide sequence ID" value="NZ_FQUI01000028.1"/>
</dbReference>
<evidence type="ECO:0000256" key="2">
    <source>
        <dbReference type="ARBA" id="ARBA00022670"/>
    </source>
</evidence>
<dbReference type="Pfam" id="PF22148">
    <property type="entry name" value="Fervidolysin_NPro-like"/>
    <property type="match status" value="1"/>
</dbReference>
<feature type="active site" description="Charge relay system" evidence="5">
    <location>
        <position position="167"/>
    </location>
</feature>
<dbReference type="EMBL" id="FQUI01000028">
    <property type="protein sequence ID" value="SHF01457.1"/>
    <property type="molecule type" value="Genomic_DNA"/>
</dbReference>
<keyword evidence="2 5" id="KW-0645">Protease</keyword>
<dbReference type="InterPro" id="IPR023828">
    <property type="entry name" value="Peptidase_S8_Ser-AS"/>
</dbReference>
<evidence type="ECO:0000259" key="6">
    <source>
        <dbReference type="Pfam" id="PF00082"/>
    </source>
</evidence>
<dbReference type="STRING" id="1122195.SAMN02745164_01610"/>
<dbReference type="InterPro" id="IPR000209">
    <property type="entry name" value="Peptidase_S8/S53_dom"/>
</dbReference>
<dbReference type="Gene3D" id="2.60.40.10">
    <property type="entry name" value="Immunoglobulins"/>
    <property type="match status" value="1"/>
</dbReference>
<dbReference type="Gene3D" id="3.30.70.80">
    <property type="entry name" value="Peptidase S8 propeptide/proteinase inhibitor I9"/>
    <property type="match status" value="1"/>
</dbReference>
<dbReference type="Pfam" id="PF24025">
    <property type="entry name" value="Ig_DR_A0283-like"/>
    <property type="match status" value="1"/>
</dbReference>
<dbReference type="Pfam" id="PF22349">
    <property type="entry name" value="Fervidolysin_SD2"/>
    <property type="match status" value="1"/>
</dbReference>
<feature type="domain" description="Fervidolysin/DR-A0283-like Ig-like" evidence="9">
    <location>
        <begin position="436"/>
        <end position="504"/>
    </location>
</feature>